<accession>A0A418Y5P6</accession>
<keyword evidence="10 11" id="KW-0998">Cell outer membrane</keyword>
<feature type="non-terminal residue" evidence="14">
    <location>
        <position position="249"/>
    </location>
</feature>
<name>A0A418Y5P6_9BURK</name>
<keyword evidence="15" id="KW-1185">Reference proteome</keyword>
<dbReference type="Proteomes" id="UP000284006">
    <property type="component" value="Unassembled WGS sequence"/>
</dbReference>
<evidence type="ECO:0000259" key="13">
    <source>
        <dbReference type="Pfam" id="PF07715"/>
    </source>
</evidence>
<keyword evidence="14" id="KW-0675">Receptor</keyword>
<dbReference type="AlphaFoldDB" id="A0A418Y5P6"/>
<evidence type="ECO:0000256" key="7">
    <source>
        <dbReference type="ARBA" id="ARBA00023065"/>
    </source>
</evidence>
<dbReference type="Gene3D" id="2.40.170.20">
    <property type="entry name" value="TonB-dependent receptor, beta-barrel domain"/>
    <property type="match status" value="1"/>
</dbReference>
<dbReference type="InterPro" id="IPR036942">
    <property type="entry name" value="Beta-barrel_TonB_sf"/>
</dbReference>
<reference evidence="14 15" key="1">
    <citation type="submission" date="2018-09" db="EMBL/GenBank/DDBJ databases">
        <authorList>
            <person name="Zhu H."/>
        </authorList>
    </citation>
    <scope>NUCLEOTIDE SEQUENCE [LARGE SCALE GENOMIC DNA]</scope>
    <source>
        <strain evidence="14 15">K1S02-61</strain>
    </source>
</reference>
<dbReference type="GO" id="GO:0006826">
    <property type="term" value="P:iron ion transport"/>
    <property type="evidence" value="ECO:0007669"/>
    <property type="project" value="UniProtKB-KW"/>
</dbReference>
<evidence type="ECO:0000256" key="4">
    <source>
        <dbReference type="ARBA" id="ARBA00022496"/>
    </source>
</evidence>
<keyword evidence="6" id="KW-0408">Iron</keyword>
<evidence type="ECO:0000256" key="9">
    <source>
        <dbReference type="ARBA" id="ARBA00023136"/>
    </source>
</evidence>
<dbReference type="PANTHER" id="PTHR32552:SF81">
    <property type="entry name" value="TONB-DEPENDENT OUTER MEMBRANE RECEPTOR"/>
    <property type="match status" value="1"/>
</dbReference>
<protein>
    <submittedName>
        <fullName evidence="14">TonB-dependent receptor</fullName>
    </submittedName>
</protein>
<dbReference type="RefSeq" id="WP_147373814.1">
    <property type="nucleotide sequence ID" value="NZ_QYUP01000063.1"/>
</dbReference>
<evidence type="ECO:0000256" key="5">
    <source>
        <dbReference type="ARBA" id="ARBA00022692"/>
    </source>
</evidence>
<evidence type="ECO:0000256" key="3">
    <source>
        <dbReference type="ARBA" id="ARBA00022452"/>
    </source>
</evidence>
<keyword evidence="5 11" id="KW-0812">Transmembrane</keyword>
<keyword evidence="3 11" id="KW-1134">Transmembrane beta strand</keyword>
<evidence type="ECO:0000256" key="10">
    <source>
        <dbReference type="ARBA" id="ARBA00023237"/>
    </source>
</evidence>
<keyword evidence="9 11" id="KW-0472">Membrane</keyword>
<feature type="chain" id="PRO_5019399951" evidence="12">
    <location>
        <begin position="30"/>
        <end position="249"/>
    </location>
</feature>
<feature type="signal peptide" evidence="12">
    <location>
        <begin position="1"/>
        <end position="29"/>
    </location>
</feature>
<dbReference type="PROSITE" id="PS52016">
    <property type="entry name" value="TONB_DEPENDENT_REC_3"/>
    <property type="match status" value="1"/>
</dbReference>
<comment type="caution">
    <text evidence="14">The sequence shown here is derived from an EMBL/GenBank/DDBJ whole genome shotgun (WGS) entry which is preliminary data.</text>
</comment>
<evidence type="ECO:0000256" key="11">
    <source>
        <dbReference type="PROSITE-ProRule" id="PRU01360"/>
    </source>
</evidence>
<evidence type="ECO:0000256" key="12">
    <source>
        <dbReference type="SAM" id="SignalP"/>
    </source>
</evidence>
<evidence type="ECO:0000256" key="2">
    <source>
        <dbReference type="ARBA" id="ARBA00022448"/>
    </source>
</evidence>
<keyword evidence="2 11" id="KW-0813">Transport</keyword>
<evidence type="ECO:0000313" key="14">
    <source>
        <dbReference type="EMBL" id="RJG22077.1"/>
    </source>
</evidence>
<evidence type="ECO:0000256" key="6">
    <source>
        <dbReference type="ARBA" id="ARBA00023004"/>
    </source>
</evidence>
<gene>
    <name evidence="14" type="ORF">D3872_05890</name>
</gene>
<feature type="domain" description="TonB-dependent receptor plug" evidence="13">
    <location>
        <begin position="55"/>
        <end position="162"/>
    </location>
</feature>
<dbReference type="InterPro" id="IPR039426">
    <property type="entry name" value="TonB-dep_rcpt-like"/>
</dbReference>
<evidence type="ECO:0000256" key="1">
    <source>
        <dbReference type="ARBA" id="ARBA00004571"/>
    </source>
</evidence>
<organism evidence="14 15">
    <name type="scientific">Massilia cavernae</name>
    <dbReference type="NCBI Taxonomy" id="2320864"/>
    <lineage>
        <taxon>Bacteria</taxon>
        <taxon>Pseudomonadati</taxon>
        <taxon>Pseudomonadota</taxon>
        <taxon>Betaproteobacteria</taxon>
        <taxon>Burkholderiales</taxon>
        <taxon>Oxalobacteraceae</taxon>
        <taxon>Telluria group</taxon>
        <taxon>Massilia</taxon>
    </lineage>
</organism>
<keyword evidence="12" id="KW-0732">Signal</keyword>
<dbReference type="EMBL" id="QYUP01000063">
    <property type="protein sequence ID" value="RJG22077.1"/>
    <property type="molecule type" value="Genomic_DNA"/>
</dbReference>
<evidence type="ECO:0000313" key="15">
    <source>
        <dbReference type="Proteomes" id="UP000284006"/>
    </source>
</evidence>
<dbReference type="OrthoDB" id="8538693at2"/>
<comment type="subcellular location">
    <subcellularLocation>
        <location evidence="1 11">Cell outer membrane</location>
        <topology evidence="1 11">Multi-pass membrane protein</topology>
    </subcellularLocation>
</comment>
<dbReference type="PANTHER" id="PTHR32552">
    <property type="entry name" value="FERRICHROME IRON RECEPTOR-RELATED"/>
    <property type="match status" value="1"/>
</dbReference>
<comment type="similarity">
    <text evidence="11">Belongs to the TonB-dependent receptor family.</text>
</comment>
<keyword evidence="4" id="KW-0410">Iron transport</keyword>
<dbReference type="Pfam" id="PF07715">
    <property type="entry name" value="Plug"/>
    <property type="match status" value="1"/>
</dbReference>
<dbReference type="InterPro" id="IPR012910">
    <property type="entry name" value="Plug_dom"/>
</dbReference>
<evidence type="ECO:0000256" key="8">
    <source>
        <dbReference type="ARBA" id="ARBA00023077"/>
    </source>
</evidence>
<dbReference type="GO" id="GO:0009279">
    <property type="term" value="C:cell outer membrane"/>
    <property type="evidence" value="ECO:0007669"/>
    <property type="project" value="UniProtKB-SubCell"/>
</dbReference>
<dbReference type="SUPFAM" id="SSF56935">
    <property type="entry name" value="Porins"/>
    <property type="match status" value="1"/>
</dbReference>
<keyword evidence="8" id="KW-0798">TonB box</keyword>
<keyword evidence="7" id="KW-0406">Ion transport</keyword>
<proteinExistence type="inferred from homology"/>
<sequence>MLETGKFKKGAIAAAVTALVGATAGTANAQSQTQGENVAAIQEVIVTAQRIAQPASKTPLSLVAVSGEDLKAAGAINAANLTEMVGNVHIGEGSLGAMKVTIRGVGSGDVTDKGDPSASFNLDGVNIARPQGAGLAFFDLERVEVLRGPQGTLYGRNSTAGAVNLITNKPTDKFEGAASVEFGNYDTQRFDGFLNVKINDVISVRGAVASTKHDGYLNSTQNLAKNLDDQDVQSARLHALFKFNPRLRL</sequence>